<dbReference type="AlphaFoldDB" id="A0A8X7MI97"/>
<feature type="non-terminal residue" evidence="2">
    <location>
        <position position="1"/>
    </location>
</feature>
<keyword evidence="3" id="KW-1185">Reference proteome</keyword>
<reference evidence="2" key="1">
    <citation type="submission" date="2016-04" db="EMBL/GenBank/DDBJ databases">
        <authorList>
            <person name="Nguyen H.D."/>
            <person name="Samba Siva P."/>
            <person name="Cullis J."/>
            <person name="Levesque C.A."/>
            <person name="Hambleton S."/>
        </authorList>
    </citation>
    <scope>NUCLEOTIDE SEQUENCE</scope>
    <source>
        <strain evidence="2">DAOMC 236426</strain>
    </source>
</reference>
<feature type="compositionally biased region" description="Polar residues" evidence="1">
    <location>
        <begin position="99"/>
        <end position="109"/>
    </location>
</feature>
<feature type="compositionally biased region" description="Acidic residues" evidence="1">
    <location>
        <begin position="42"/>
        <end position="62"/>
    </location>
</feature>
<gene>
    <name evidence="2" type="ORF">A4X06_0g9586</name>
</gene>
<protein>
    <submittedName>
        <fullName evidence="2">Uncharacterized protein</fullName>
    </submittedName>
</protein>
<evidence type="ECO:0000313" key="2">
    <source>
        <dbReference type="EMBL" id="KAE8236331.1"/>
    </source>
</evidence>
<feature type="region of interest" description="Disordered" evidence="1">
    <location>
        <begin position="1"/>
        <end position="109"/>
    </location>
</feature>
<evidence type="ECO:0000256" key="1">
    <source>
        <dbReference type="SAM" id="MobiDB-lite"/>
    </source>
</evidence>
<proteinExistence type="predicted"/>
<accession>A0A8X7MI97</accession>
<comment type="caution">
    <text evidence="2">The sequence shown here is derived from an EMBL/GenBank/DDBJ whole genome shotgun (WGS) entry which is preliminary data.</text>
</comment>
<organism evidence="2 3">
    <name type="scientific">Tilletia controversa</name>
    <name type="common">dwarf bunt fungus</name>
    <dbReference type="NCBI Taxonomy" id="13291"/>
    <lineage>
        <taxon>Eukaryota</taxon>
        <taxon>Fungi</taxon>
        <taxon>Dikarya</taxon>
        <taxon>Basidiomycota</taxon>
        <taxon>Ustilaginomycotina</taxon>
        <taxon>Exobasidiomycetes</taxon>
        <taxon>Tilletiales</taxon>
        <taxon>Tilletiaceae</taxon>
        <taxon>Tilletia</taxon>
    </lineage>
</organism>
<evidence type="ECO:0000313" key="3">
    <source>
        <dbReference type="Proteomes" id="UP000077684"/>
    </source>
</evidence>
<dbReference type="EMBL" id="LWDE02003005">
    <property type="protein sequence ID" value="KAE8236331.1"/>
    <property type="molecule type" value="Genomic_DNA"/>
</dbReference>
<feature type="compositionally biased region" description="Polar residues" evidence="1">
    <location>
        <begin position="75"/>
        <end position="90"/>
    </location>
</feature>
<sequence length="162" mass="16888">TSTSAPIPSSSAALYHLNQHHHPSPVRPVAHRGLVQPLDDGSGGEDDDGETSKEEEEEEGEFVPDANADGIALTPLNTSSRSTNDDQPSTVGPEAGRQPATSPSLSRTGALSSLQHFEDRLAFVDGSASLQQAEAREEERTQAGVATAVFGLGGMQGVKDSN</sequence>
<feature type="compositionally biased region" description="Low complexity" evidence="1">
    <location>
        <begin position="1"/>
        <end position="13"/>
    </location>
</feature>
<name>A0A8X7MI97_9BASI</name>
<reference evidence="2" key="2">
    <citation type="journal article" date="2019" name="IMA Fungus">
        <title>Genome sequencing and comparison of five Tilletia species to identify candidate genes for the detection of regulated species infecting wheat.</title>
        <authorList>
            <person name="Nguyen H.D.T."/>
            <person name="Sultana T."/>
            <person name="Kesanakurti P."/>
            <person name="Hambleton S."/>
        </authorList>
    </citation>
    <scope>NUCLEOTIDE SEQUENCE</scope>
    <source>
        <strain evidence="2">DAOMC 236426</strain>
    </source>
</reference>
<dbReference type="Proteomes" id="UP000077684">
    <property type="component" value="Unassembled WGS sequence"/>
</dbReference>